<proteinExistence type="predicted"/>
<comment type="caution">
    <text evidence="1">The sequence shown here is derived from an EMBL/GenBank/DDBJ whole genome shotgun (WGS) entry which is preliminary data.</text>
</comment>
<sequence length="325" mass="34675">MTLRISRTRLVTEFPTLPDLKTKLFGIFGALGVALSSNGTIVHLLDDDDEVSETNVAGAPASSSINGSAIKSPKVVPSQLEGDMSSGSSSVVPSSDMRTNATSISKSPSQQSTVNSIIPGERQLQLQQQAAQPTNQYVQSFSQQQTQVLTNSQLYSSIANPRALQLRQTVANSFLIQPHAGQISSYTGMQHLMRPQQTLQSQQPIQMMTNTMPSHMITQLLIEQGMQNPIYGLHYQQIQSVGAIPSSIQPIGGTLQTNALAGSVSSNSNSITENAMVAQGSVVSPSVTSDIRVPTTNVNRASINLQNQVAEFGGFPSVGHRDGKN</sequence>
<dbReference type="Proteomes" id="UP000789525">
    <property type="component" value="Unassembled WGS sequence"/>
</dbReference>
<name>A0ACA9LH48_9GLOM</name>
<evidence type="ECO:0000313" key="2">
    <source>
        <dbReference type="Proteomes" id="UP000789525"/>
    </source>
</evidence>
<gene>
    <name evidence="1" type="ORF">ACOLOM_LOCUS3998</name>
</gene>
<evidence type="ECO:0000313" key="1">
    <source>
        <dbReference type="EMBL" id="CAG8529150.1"/>
    </source>
</evidence>
<reference evidence="1" key="1">
    <citation type="submission" date="2021-06" db="EMBL/GenBank/DDBJ databases">
        <authorList>
            <person name="Kallberg Y."/>
            <person name="Tangrot J."/>
            <person name="Rosling A."/>
        </authorList>
    </citation>
    <scope>NUCLEOTIDE SEQUENCE</scope>
    <source>
        <strain evidence="1">CL356</strain>
    </source>
</reference>
<dbReference type="EMBL" id="CAJVPT010006269">
    <property type="protein sequence ID" value="CAG8529150.1"/>
    <property type="molecule type" value="Genomic_DNA"/>
</dbReference>
<accession>A0ACA9LH48</accession>
<protein>
    <submittedName>
        <fullName evidence="1">15896_t:CDS:1</fullName>
    </submittedName>
</protein>
<keyword evidence="2" id="KW-1185">Reference proteome</keyword>
<organism evidence="1 2">
    <name type="scientific">Acaulospora colombiana</name>
    <dbReference type="NCBI Taxonomy" id="27376"/>
    <lineage>
        <taxon>Eukaryota</taxon>
        <taxon>Fungi</taxon>
        <taxon>Fungi incertae sedis</taxon>
        <taxon>Mucoromycota</taxon>
        <taxon>Glomeromycotina</taxon>
        <taxon>Glomeromycetes</taxon>
        <taxon>Diversisporales</taxon>
        <taxon>Acaulosporaceae</taxon>
        <taxon>Acaulospora</taxon>
    </lineage>
</organism>